<sequence length="235" mass="25098">MASIRVSTASLAALSSPDAGSDGFFGQQKHSSSFSDPISVEAGADASSNPSQSLGVPNVRDKLTRRVSFNLNENSVLRLPSNTAISKISQARNKRNHSVASSMEEGSNMDLIDATRKADRQAQALLPHGASPELLDLNCAMTALYVKRGHICIMDSSKSSDNAESDENYEAAPETAAAYPRPPPMPAKGVLKPYDPSPVNTEFLIHGLPEEILEGSDNERLQQDEGAHSGNNDHV</sequence>
<dbReference type="EMBL" id="JANBUO010002090">
    <property type="protein sequence ID" value="KAJ2795763.1"/>
    <property type="molecule type" value="Genomic_DNA"/>
</dbReference>
<feature type="compositionally biased region" description="Polar residues" evidence="1">
    <location>
        <begin position="46"/>
        <end position="55"/>
    </location>
</feature>
<feature type="compositionally biased region" description="Low complexity" evidence="1">
    <location>
        <begin position="170"/>
        <end position="179"/>
    </location>
</feature>
<feature type="compositionally biased region" description="Basic and acidic residues" evidence="1">
    <location>
        <begin position="217"/>
        <end position="235"/>
    </location>
</feature>
<evidence type="ECO:0000313" key="2">
    <source>
        <dbReference type="EMBL" id="KAJ2795763.1"/>
    </source>
</evidence>
<feature type="compositionally biased region" description="Polar residues" evidence="1">
    <location>
        <begin position="1"/>
        <end position="10"/>
    </location>
</feature>
<feature type="region of interest" description="Disordered" evidence="1">
    <location>
        <begin position="1"/>
        <end position="59"/>
    </location>
</feature>
<proteinExistence type="predicted"/>
<comment type="caution">
    <text evidence="2">The sequence shown here is derived from an EMBL/GenBank/DDBJ whole genome shotgun (WGS) entry which is preliminary data.</text>
</comment>
<evidence type="ECO:0000313" key="3">
    <source>
        <dbReference type="Proteomes" id="UP001140094"/>
    </source>
</evidence>
<gene>
    <name evidence="2" type="ORF">H4R20_005765</name>
</gene>
<feature type="non-terminal residue" evidence="2">
    <location>
        <position position="235"/>
    </location>
</feature>
<dbReference type="OrthoDB" id="5551250at2759"/>
<feature type="region of interest" description="Disordered" evidence="1">
    <location>
        <begin position="210"/>
        <end position="235"/>
    </location>
</feature>
<reference evidence="2" key="1">
    <citation type="submission" date="2022-07" db="EMBL/GenBank/DDBJ databases">
        <title>Phylogenomic reconstructions and comparative analyses of Kickxellomycotina fungi.</title>
        <authorList>
            <person name="Reynolds N.K."/>
            <person name="Stajich J.E."/>
            <person name="Barry K."/>
            <person name="Grigoriev I.V."/>
            <person name="Crous P."/>
            <person name="Smith M.E."/>
        </authorList>
    </citation>
    <scope>NUCLEOTIDE SEQUENCE</scope>
    <source>
        <strain evidence="2">NRRL 1565</strain>
    </source>
</reference>
<protein>
    <submittedName>
        <fullName evidence="2">Uncharacterized protein</fullName>
    </submittedName>
</protein>
<name>A0A9W8LRI5_9FUNG</name>
<accession>A0A9W8LRI5</accession>
<feature type="region of interest" description="Disordered" evidence="1">
    <location>
        <begin position="157"/>
        <end position="194"/>
    </location>
</feature>
<dbReference type="AlphaFoldDB" id="A0A9W8LRI5"/>
<dbReference type="Proteomes" id="UP001140094">
    <property type="component" value="Unassembled WGS sequence"/>
</dbReference>
<organism evidence="2 3">
    <name type="scientific">Coemansia guatemalensis</name>
    <dbReference type="NCBI Taxonomy" id="2761395"/>
    <lineage>
        <taxon>Eukaryota</taxon>
        <taxon>Fungi</taxon>
        <taxon>Fungi incertae sedis</taxon>
        <taxon>Zoopagomycota</taxon>
        <taxon>Kickxellomycotina</taxon>
        <taxon>Kickxellomycetes</taxon>
        <taxon>Kickxellales</taxon>
        <taxon>Kickxellaceae</taxon>
        <taxon>Coemansia</taxon>
    </lineage>
</organism>
<keyword evidence="3" id="KW-1185">Reference proteome</keyword>
<evidence type="ECO:0000256" key="1">
    <source>
        <dbReference type="SAM" id="MobiDB-lite"/>
    </source>
</evidence>